<evidence type="ECO:0000256" key="2">
    <source>
        <dbReference type="ARBA" id="ARBA00022801"/>
    </source>
</evidence>
<sequence>MRAMSTPALSPSAALNCDETEFEPLVTGPGFVQTCGGFLLHRHLPVLGVRVLPAHLNAIGIAHGGFLATFADTAFGAVLRRDCGYTASPTVNLSTNYLAPVYAGEWAQAHVEIVKAGRSLAHATCTVTAGGRAVLQASGVFYLRSRPRAPSPLACATRHAEPAQATRSNETLGRA</sequence>
<accession>A0A5C6VCM8</accession>
<dbReference type="PANTHER" id="PTHR21660:SF1">
    <property type="entry name" value="ACYL-COENZYME A THIOESTERASE 13"/>
    <property type="match status" value="1"/>
</dbReference>
<dbReference type="Gene3D" id="3.10.129.10">
    <property type="entry name" value="Hotdog Thioesterase"/>
    <property type="match status" value="1"/>
</dbReference>
<dbReference type="InterPro" id="IPR039298">
    <property type="entry name" value="ACOT13"/>
</dbReference>
<evidence type="ECO:0000313" key="5">
    <source>
        <dbReference type="EMBL" id="TXC82336.1"/>
    </source>
</evidence>
<evidence type="ECO:0000313" key="6">
    <source>
        <dbReference type="Proteomes" id="UP000321776"/>
    </source>
</evidence>
<dbReference type="Pfam" id="PF03061">
    <property type="entry name" value="4HBT"/>
    <property type="match status" value="1"/>
</dbReference>
<dbReference type="CDD" id="cd03443">
    <property type="entry name" value="PaaI_thioesterase"/>
    <property type="match status" value="1"/>
</dbReference>
<evidence type="ECO:0000256" key="3">
    <source>
        <dbReference type="SAM" id="MobiDB-lite"/>
    </source>
</evidence>
<dbReference type="SUPFAM" id="SSF54637">
    <property type="entry name" value="Thioesterase/thiol ester dehydrase-isomerase"/>
    <property type="match status" value="1"/>
</dbReference>
<name>A0A5C6VCM8_9BURK</name>
<proteinExistence type="inferred from homology"/>
<reference evidence="5 6" key="1">
    <citation type="journal article" date="2018" name="Int. J. Syst. Evol. Microbiol.">
        <title>Paraburkholderia azotifigens sp. nov., a nitrogen-fixing bacterium isolated from paddy soil.</title>
        <authorList>
            <person name="Choi G.M."/>
            <person name="Im W.T."/>
        </authorList>
    </citation>
    <scope>NUCLEOTIDE SEQUENCE [LARGE SCALE GENOMIC DNA]</scope>
    <source>
        <strain evidence="5 6">NF 2-5-3</strain>
    </source>
</reference>
<feature type="region of interest" description="Disordered" evidence="3">
    <location>
        <begin position="153"/>
        <end position="175"/>
    </location>
</feature>
<dbReference type="InterPro" id="IPR006683">
    <property type="entry name" value="Thioestr_dom"/>
</dbReference>
<protein>
    <submittedName>
        <fullName evidence="5">PaaI family thioesterase</fullName>
    </submittedName>
</protein>
<feature type="compositionally biased region" description="Polar residues" evidence="3">
    <location>
        <begin position="165"/>
        <end position="175"/>
    </location>
</feature>
<dbReference type="PANTHER" id="PTHR21660">
    <property type="entry name" value="THIOESTERASE SUPERFAMILY MEMBER-RELATED"/>
    <property type="match status" value="1"/>
</dbReference>
<dbReference type="Proteomes" id="UP000321776">
    <property type="component" value="Unassembled WGS sequence"/>
</dbReference>
<dbReference type="EMBL" id="VOQS01000003">
    <property type="protein sequence ID" value="TXC82336.1"/>
    <property type="molecule type" value="Genomic_DNA"/>
</dbReference>
<organism evidence="5 6">
    <name type="scientific">Paraburkholderia azotifigens</name>
    <dbReference type="NCBI Taxonomy" id="2057004"/>
    <lineage>
        <taxon>Bacteria</taxon>
        <taxon>Pseudomonadati</taxon>
        <taxon>Pseudomonadota</taxon>
        <taxon>Betaproteobacteria</taxon>
        <taxon>Burkholderiales</taxon>
        <taxon>Burkholderiaceae</taxon>
        <taxon>Paraburkholderia</taxon>
    </lineage>
</organism>
<feature type="domain" description="Thioesterase" evidence="4">
    <location>
        <begin position="60"/>
        <end position="133"/>
    </location>
</feature>
<evidence type="ECO:0000259" key="4">
    <source>
        <dbReference type="Pfam" id="PF03061"/>
    </source>
</evidence>
<dbReference type="GO" id="GO:0047617">
    <property type="term" value="F:fatty acyl-CoA hydrolase activity"/>
    <property type="evidence" value="ECO:0007669"/>
    <property type="project" value="InterPro"/>
</dbReference>
<gene>
    <name evidence="5" type="ORF">FRZ40_17760</name>
</gene>
<evidence type="ECO:0000256" key="1">
    <source>
        <dbReference type="ARBA" id="ARBA00008324"/>
    </source>
</evidence>
<dbReference type="AlphaFoldDB" id="A0A5C6VCM8"/>
<comment type="similarity">
    <text evidence="1">Belongs to the thioesterase PaaI family.</text>
</comment>
<keyword evidence="2" id="KW-0378">Hydrolase</keyword>
<comment type="caution">
    <text evidence="5">The sequence shown here is derived from an EMBL/GenBank/DDBJ whole genome shotgun (WGS) entry which is preliminary data.</text>
</comment>
<dbReference type="InterPro" id="IPR029069">
    <property type="entry name" value="HotDog_dom_sf"/>
</dbReference>